<dbReference type="Proteomes" id="UP000887574">
    <property type="component" value="Unplaced"/>
</dbReference>
<evidence type="ECO:0000256" key="1">
    <source>
        <dbReference type="SAM" id="MobiDB-lite"/>
    </source>
</evidence>
<dbReference type="AlphaFoldDB" id="A0A915CUL4"/>
<protein>
    <submittedName>
        <fullName evidence="3">Uncharacterized protein</fullName>
    </submittedName>
</protein>
<feature type="compositionally biased region" description="Basic and acidic residues" evidence="1">
    <location>
        <begin position="87"/>
        <end position="121"/>
    </location>
</feature>
<keyword evidence="2" id="KW-1185">Reference proteome</keyword>
<name>A0A915CUL4_9BILA</name>
<organism evidence="2 3">
    <name type="scientific">Ditylenchus dipsaci</name>
    <dbReference type="NCBI Taxonomy" id="166011"/>
    <lineage>
        <taxon>Eukaryota</taxon>
        <taxon>Metazoa</taxon>
        <taxon>Ecdysozoa</taxon>
        <taxon>Nematoda</taxon>
        <taxon>Chromadorea</taxon>
        <taxon>Rhabditida</taxon>
        <taxon>Tylenchina</taxon>
        <taxon>Tylenchomorpha</taxon>
        <taxon>Sphaerularioidea</taxon>
        <taxon>Anguinidae</taxon>
        <taxon>Anguininae</taxon>
        <taxon>Ditylenchus</taxon>
    </lineage>
</organism>
<sequence length="186" mass="22035">MELYPPLLHPPLTLERTTDLGFMTDVKHELLQRFRESPFYHPKQGKRDTFEPIFERLPSELNWKKTLIDRKLAKKRKIDDEIVRKRLEKLSQREKEPQIDDATSDKEESDKEDDDAKKANEEDLEGSLFPMKTIWKRTMIMCRTTLTMGMLTLKVRMTIWTKAMIELVNNAEESVLEFSMLIVQCC</sequence>
<evidence type="ECO:0000313" key="3">
    <source>
        <dbReference type="WBParaSite" id="jg12811"/>
    </source>
</evidence>
<accession>A0A915CUL4</accession>
<evidence type="ECO:0000313" key="2">
    <source>
        <dbReference type="Proteomes" id="UP000887574"/>
    </source>
</evidence>
<reference evidence="3" key="1">
    <citation type="submission" date="2022-11" db="UniProtKB">
        <authorList>
            <consortium name="WormBaseParasite"/>
        </authorList>
    </citation>
    <scope>IDENTIFICATION</scope>
</reference>
<dbReference type="WBParaSite" id="jg12811">
    <property type="protein sequence ID" value="jg12811"/>
    <property type="gene ID" value="jg12811"/>
</dbReference>
<proteinExistence type="predicted"/>
<feature type="region of interest" description="Disordered" evidence="1">
    <location>
        <begin position="87"/>
        <end position="122"/>
    </location>
</feature>